<feature type="transmembrane region" description="Helical" evidence="4">
    <location>
        <begin position="280"/>
        <end position="299"/>
    </location>
</feature>
<evidence type="ECO:0000256" key="1">
    <source>
        <dbReference type="ARBA" id="ARBA00023015"/>
    </source>
</evidence>
<keyword evidence="4" id="KW-0472">Membrane</keyword>
<dbReference type="Pfam" id="PF00196">
    <property type="entry name" value="GerE"/>
    <property type="match status" value="1"/>
</dbReference>
<dbReference type="InterPro" id="IPR000792">
    <property type="entry name" value="Tscrpt_reg_LuxR_C"/>
</dbReference>
<feature type="transmembrane region" description="Helical" evidence="4">
    <location>
        <begin position="249"/>
        <end position="268"/>
    </location>
</feature>
<dbReference type="InterPro" id="IPR016032">
    <property type="entry name" value="Sig_transdc_resp-reg_C-effctor"/>
</dbReference>
<dbReference type="SUPFAM" id="SSF46894">
    <property type="entry name" value="C-terminal effector domain of the bipartite response regulators"/>
    <property type="match status" value="1"/>
</dbReference>
<dbReference type="AlphaFoldDB" id="D0WFS7"/>
<dbReference type="Proteomes" id="UP000006001">
    <property type="component" value="Unassembled WGS sequence"/>
</dbReference>
<dbReference type="PANTHER" id="PTHR44688">
    <property type="entry name" value="DNA-BINDING TRANSCRIPTIONAL ACTIVATOR DEVR_DOSR"/>
    <property type="match status" value="1"/>
</dbReference>
<protein>
    <submittedName>
        <fullName evidence="6">Transcriptional regulator, LuxR family</fullName>
    </submittedName>
</protein>
<keyword evidence="2" id="KW-0238">DNA-binding</keyword>
<evidence type="ECO:0000313" key="6">
    <source>
        <dbReference type="EMBL" id="EEZ61340.1"/>
    </source>
</evidence>
<organism evidence="6 7">
    <name type="scientific">Slackia exigua (strain ATCC 700122 / DSM 15923 / CIP 105133 / JCM 11022 / KCTC 5966 / S-7)</name>
    <dbReference type="NCBI Taxonomy" id="649764"/>
    <lineage>
        <taxon>Bacteria</taxon>
        <taxon>Bacillati</taxon>
        <taxon>Actinomycetota</taxon>
        <taxon>Coriobacteriia</taxon>
        <taxon>Eggerthellales</taxon>
        <taxon>Eggerthellaceae</taxon>
        <taxon>Slackia</taxon>
    </lineage>
</organism>
<feature type="transmembrane region" description="Helical" evidence="4">
    <location>
        <begin position="305"/>
        <end position="325"/>
    </location>
</feature>
<dbReference type="STRING" id="649764.HMPREF0762_00677"/>
<feature type="transmembrane region" description="Helical" evidence="4">
    <location>
        <begin position="99"/>
        <end position="118"/>
    </location>
</feature>
<feature type="transmembrane region" description="Helical" evidence="4">
    <location>
        <begin position="371"/>
        <end position="391"/>
    </location>
</feature>
<dbReference type="GeneID" id="85007282"/>
<feature type="transmembrane region" description="Helical" evidence="4">
    <location>
        <begin position="34"/>
        <end position="51"/>
    </location>
</feature>
<dbReference type="GO" id="GO:0006355">
    <property type="term" value="P:regulation of DNA-templated transcription"/>
    <property type="evidence" value="ECO:0007669"/>
    <property type="project" value="InterPro"/>
</dbReference>
<accession>D0WFS7</accession>
<comment type="caution">
    <text evidence="6">The sequence shown here is derived from an EMBL/GenBank/DDBJ whole genome shotgun (WGS) entry which is preliminary data.</text>
</comment>
<feature type="transmembrane region" description="Helical" evidence="4">
    <location>
        <begin position="182"/>
        <end position="208"/>
    </location>
</feature>
<dbReference type="RefSeq" id="WP_006361922.1">
    <property type="nucleotide sequence ID" value="NZ_GG700630.1"/>
</dbReference>
<dbReference type="OrthoDB" id="3170096at2"/>
<evidence type="ECO:0000256" key="4">
    <source>
        <dbReference type="SAM" id="Phobius"/>
    </source>
</evidence>
<dbReference type="HOGENOM" id="CLU_027066_3_1_11"/>
<keyword evidence="4" id="KW-1133">Transmembrane helix</keyword>
<dbReference type="InterPro" id="IPR036388">
    <property type="entry name" value="WH-like_DNA-bd_sf"/>
</dbReference>
<dbReference type="PANTHER" id="PTHR44688:SF16">
    <property type="entry name" value="DNA-BINDING TRANSCRIPTIONAL ACTIVATOR DEVR_DOSR"/>
    <property type="match status" value="1"/>
</dbReference>
<dbReference type="eggNOG" id="COG2197">
    <property type="taxonomic scope" value="Bacteria"/>
</dbReference>
<dbReference type="SMART" id="SM00421">
    <property type="entry name" value="HTH_LUXR"/>
    <property type="match status" value="1"/>
</dbReference>
<dbReference type="EMBL" id="ACUX02000006">
    <property type="protein sequence ID" value="EEZ61340.1"/>
    <property type="molecule type" value="Genomic_DNA"/>
</dbReference>
<dbReference type="GO" id="GO:0003677">
    <property type="term" value="F:DNA binding"/>
    <property type="evidence" value="ECO:0007669"/>
    <property type="project" value="UniProtKB-KW"/>
</dbReference>
<feature type="transmembrane region" description="Helical" evidence="4">
    <location>
        <begin position="63"/>
        <end position="87"/>
    </location>
</feature>
<feature type="transmembrane region" description="Helical" evidence="4">
    <location>
        <begin position="220"/>
        <end position="237"/>
    </location>
</feature>
<feature type="transmembrane region" description="Helical" evidence="4">
    <location>
        <begin position="159"/>
        <end position="176"/>
    </location>
</feature>
<feature type="domain" description="HTH luxR-type" evidence="5">
    <location>
        <begin position="425"/>
        <end position="490"/>
    </location>
</feature>
<evidence type="ECO:0000256" key="3">
    <source>
        <dbReference type="ARBA" id="ARBA00023163"/>
    </source>
</evidence>
<evidence type="ECO:0000256" key="2">
    <source>
        <dbReference type="ARBA" id="ARBA00023125"/>
    </source>
</evidence>
<dbReference type="PRINTS" id="PR00038">
    <property type="entry name" value="HTHLUXR"/>
</dbReference>
<reference evidence="6" key="1">
    <citation type="submission" date="2009-10" db="EMBL/GenBank/DDBJ databases">
        <authorList>
            <person name="Weinstock G."/>
            <person name="Sodergren E."/>
            <person name="Clifton S."/>
            <person name="Fulton L."/>
            <person name="Fulton B."/>
            <person name="Courtney L."/>
            <person name="Fronick C."/>
            <person name="Harrison M."/>
            <person name="Strong C."/>
            <person name="Farmer C."/>
            <person name="Delahaunty K."/>
            <person name="Markovic C."/>
            <person name="Hall O."/>
            <person name="Minx P."/>
            <person name="Tomlinson C."/>
            <person name="Mitreva M."/>
            <person name="Nelson J."/>
            <person name="Hou S."/>
            <person name="Wollam A."/>
            <person name="Pepin K.H."/>
            <person name="Johnson M."/>
            <person name="Bhonagiri V."/>
            <person name="Nash W.E."/>
            <person name="Warren W."/>
            <person name="Chinwalla A."/>
            <person name="Mardis E.R."/>
            <person name="Wilson R.K."/>
        </authorList>
    </citation>
    <scope>NUCLEOTIDE SEQUENCE [LARGE SCALE GENOMIC DNA]</scope>
    <source>
        <strain evidence="6">ATCC 700122</strain>
    </source>
</reference>
<dbReference type="Gene3D" id="1.10.10.10">
    <property type="entry name" value="Winged helix-like DNA-binding domain superfamily/Winged helix DNA-binding domain"/>
    <property type="match status" value="1"/>
</dbReference>
<keyword evidence="7" id="KW-1185">Reference proteome</keyword>
<feature type="transmembrane region" description="Helical" evidence="4">
    <location>
        <begin position="124"/>
        <end position="147"/>
    </location>
</feature>
<evidence type="ECO:0000259" key="5">
    <source>
        <dbReference type="PROSITE" id="PS50043"/>
    </source>
</evidence>
<name>D0WFS7_SLAES</name>
<dbReference type="PROSITE" id="PS50043">
    <property type="entry name" value="HTH_LUXR_2"/>
    <property type="match status" value="1"/>
</dbReference>
<evidence type="ECO:0000313" key="7">
    <source>
        <dbReference type="Proteomes" id="UP000006001"/>
    </source>
</evidence>
<keyword evidence="1" id="KW-0805">Transcription regulation</keyword>
<keyword evidence="4" id="KW-0812">Transmembrane</keyword>
<keyword evidence="3" id="KW-0804">Transcription</keyword>
<gene>
    <name evidence="6" type="ORF">HMPREF0762_00677</name>
</gene>
<sequence>MGRDATEIADPDLLESYAIASGTRLPGAWIVDKLPYVPLAFIGLGMYRAWIELVFVGSFVDFPFYAFAGHNAYDAAMIAVLFLGAAFHRRLEPLSERGWAYGAAAGLMLAGTAFGWTTVFNPSFASALALPATIVGGMGTAVIILLWSELYACLSPFRVGLYYCASIVAAALVIYFCRGLQAPWLFGTCMLLPLASLFMLSIANISLAPEERSHASDRRFSFPWKPTLLMAVYAFAFGLRESSQYSSGFGPHSAFGTLAMGVLLFLLIYRQGRSFQFATLYRVALPLMACAFLVLPAFGWFNAQVSNFCAMAGYAAFSVLIMLLMASMSYRYGMSALWLFGIERGVRALATIIGRKASVGIEALIANPETASLIIGSITVAMVIVATILFASEKDLFTRWGVSLRDDGDIEEVGAQEDLMRRCATTAADHALSPREAEILAMLASGKTGPQIQNELFISKDTVKTHIKHIYRKLDVHARDELVALVEATEPKA</sequence>
<dbReference type="CDD" id="cd06170">
    <property type="entry name" value="LuxR_C_like"/>
    <property type="match status" value="1"/>
</dbReference>
<proteinExistence type="predicted"/>